<evidence type="ECO:0000259" key="2">
    <source>
        <dbReference type="Pfam" id="PF07962"/>
    </source>
</evidence>
<feature type="compositionally biased region" description="Low complexity" evidence="1">
    <location>
        <begin position="240"/>
        <end position="259"/>
    </location>
</feature>
<sequence length="342" mass="36951">MSSSIYGSNDLPVFSDDSDAEEARLDALFGAAEEAPTRKKRSGDEVNENPQTDLTADESLQAEAEAAAKAKKKRAKFEIEGPKGLLGPNGLVALHRGLDVSTLYKGRGHEKEFTKAFTSGLRNWATNLFGGMHWEDLLMRIETVGGKDEVKAQLNLMREGVRKEALTKKYGDEGADKILRALGEEASEEARRQLQIDESGENISSARQAQLAAIMARAAASDSVATSSSTPPSPLKSPHPDTTTSTITPATATRTSARLLESDDDDDELVVEDTSQVEETEATFDEDDDDEGASLPPSSSSEPSQPQTQAPTDNTQTSQEPSQLQTQQPDDDDAEEEAEFDM</sequence>
<feature type="region of interest" description="Disordered" evidence="1">
    <location>
        <begin position="25"/>
        <end position="58"/>
    </location>
</feature>
<accession>A0A9W7GK62</accession>
<organism evidence="3 4">
    <name type="scientific">Triparma columacea</name>
    <dbReference type="NCBI Taxonomy" id="722753"/>
    <lineage>
        <taxon>Eukaryota</taxon>
        <taxon>Sar</taxon>
        <taxon>Stramenopiles</taxon>
        <taxon>Ochrophyta</taxon>
        <taxon>Bolidophyceae</taxon>
        <taxon>Parmales</taxon>
        <taxon>Triparmaceae</taxon>
        <taxon>Triparma</taxon>
    </lineage>
</organism>
<evidence type="ECO:0000313" key="3">
    <source>
        <dbReference type="EMBL" id="GMI47236.1"/>
    </source>
</evidence>
<gene>
    <name evidence="3" type="ORF">TrCOL_g4387</name>
</gene>
<dbReference type="GO" id="GO:0005634">
    <property type="term" value="C:nucleus"/>
    <property type="evidence" value="ECO:0007669"/>
    <property type="project" value="InterPro"/>
</dbReference>
<evidence type="ECO:0000256" key="1">
    <source>
        <dbReference type="SAM" id="MobiDB-lite"/>
    </source>
</evidence>
<comment type="caution">
    <text evidence="3">The sequence shown here is derived from an EMBL/GenBank/DDBJ whole genome shotgun (WGS) entry which is preliminary data.</text>
</comment>
<dbReference type="EMBL" id="BRYA01000335">
    <property type="protein sequence ID" value="GMI47236.1"/>
    <property type="molecule type" value="Genomic_DNA"/>
</dbReference>
<protein>
    <recommendedName>
        <fullName evidence="2">Chromosome segregation in meiosis protein 3 domain-containing protein</fullName>
    </recommendedName>
</protein>
<dbReference type="GO" id="GO:0006974">
    <property type="term" value="P:DNA damage response"/>
    <property type="evidence" value="ECO:0007669"/>
    <property type="project" value="InterPro"/>
</dbReference>
<feature type="compositionally biased region" description="Acidic residues" evidence="1">
    <location>
        <begin position="262"/>
        <end position="292"/>
    </location>
</feature>
<keyword evidence="4" id="KW-1185">Reference proteome</keyword>
<dbReference type="InterPro" id="IPR012923">
    <property type="entry name" value="Csm3"/>
</dbReference>
<name>A0A9W7GK62_9STRA</name>
<dbReference type="Proteomes" id="UP001165065">
    <property type="component" value="Unassembled WGS sequence"/>
</dbReference>
<dbReference type="AlphaFoldDB" id="A0A9W7GK62"/>
<feature type="compositionally biased region" description="Acidic residues" evidence="1">
    <location>
        <begin position="329"/>
        <end position="342"/>
    </location>
</feature>
<feature type="domain" description="Chromosome segregation in meiosis protein 3" evidence="2">
    <location>
        <begin position="84"/>
        <end position="160"/>
    </location>
</feature>
<feature type="region of interest" description="Disordered" evidence="1">
    <location>
        <begin position="223"/>
        <end position="342"/>
    </location>
</feature>
<feature type="compositionally biased region" description="Low complexity" evidence="1">
    <location>
        <begin position="294"/>
        <end position="311"/>
    </location>
</feature>
<proteinExistence type="predicted"/>
<evidence type="ECO:0000313" key="4">
    <source>
        <dbReference type="Proteomes" id="UP001165065"/>
    </source>
</evidence>
<dbReference type="GO" id="GO:0031297">
    <property type="term" value="P:replication fork processing"/>
    <property type="evidence" value="ECO:0007669"/>
    <property type="project" value="InterPro"/>
</dbReference>
<feature type="compositionally biased region" description="Polar residues" evidence="1">
    <location>
        <begin position="312"/>
        <end position="328"/>
    </location>
</feature>
<dbReference type="OrthoDB" id="437078at2759"/>
<dbReference type="Pfam" id="PF07962">
    <property type="entry name" value="Swi3"/>
    <property type="match status" value="1"/>
</dbReference>
<reference evidence="4" key="1">
    <citation type="journal article" date="2023" name="Commun. Biol.">
        <title>Genome analysis of Parmales, the sister group of diatoms, reveals the evolutionary specialization of diatoms from phago-mixotrophs to photoautotrophs.</title>
        <authorList>
            <person name="Ban H."/>
            <person name="Sato S."/>
            <person name="Yoshikawa S."/>
            <person name="Yamada K."/>
            <person name="Nakamura Y."/>
            <person name="Ichinomiya M."/>
            <person name="Sato N."/>
            <person name="Blanc-Mathieu R."/>
            <person name="Endo H."/>
            <person name="Kuwata A."/>
            <person name="Ogata H."/>
        </authorList>
    </citation>
    <scope>NUCLEOTIDE SEQUENCE [LARGE SCALE GENOMIC DNA]</scope>
</reference>